<dbReference type="PANTHER" id="PTHR33429">
    <property type="entry name" value="OS02G0708000 PROTEIN-RELATED"/>
    <property type="match status" value="1"/>
</dbReference>
<dbReference type="AlphaFoldDB" id="A0A2P5AHA0"/>
<comment type="caution">
    <text evidence="3">The sequence shown here is derived from an EMBL/GenBank/DDBJ whole genome shotgun (WGS) entry which is preliminary data.</text>
</comment>
<keyword evidence="4" id="KW-1185">Reference proteome</keyword>
<evidence type="ECO:0000313" key="3">
    <source>
        <dbReference type="EMBL" id="PON35922.1"/>
    </source>
</evidence>
<dbReference type="OrthoDB" id="1161019at2759"/>
<organism evidence="3 4">
    <name type="scientific">Parasponia andersonii</name>
    <name type="common">Sponia andersonii</name>
    <dbReference type="NCBI Taxonomy" id="3476"/>
    <lineage>
        <taxon>Eukaryota</taxon>
        <taxon>Viridiplantae</taxon>
        <taxon>Streptophyta</taxon>
        <taxon>Embryophyta</taxon>
        <taxon>Tracheophyta</taxon>
        <taxon>Spermatophyta</taxon>
        <taxon>Magnoliopsida</taxon>
        <taxon>eudicotyledons</taxon>
        <taxon>Gunneridae</taxon>
        <taxon>Pentapetalae</taxon>
        <taxon>rosids</taxon>
        <taxon>fabids</taxon>
        <taxon>Rosales</taxon>
        <taxon>Cannabaceae</taxon>
        <taxon>Parasponia</taxon>
    </lineage>
</organism>
<dbReference type="SUPFAM" id="SSF81995">
    <property type="entry name" value="beta-sandwich domain of Sec23/24"/>
    <property type="match status" value="1"/>
</dbReference>
<dbReference type="PANTHER" id="PTHR33429:SF7">
    <property type="entry name" value="OS02G0708000 PROTEIN"/>
    <property type="match status" value="1"/>
</dbReference>
<gene>
    <name evidence="3" type="ORF">PanWU01x14_332570</name>
</gene>
<sequence>MATFQPQQQQPQPQPQPQQQQPVLVYPVTNQPQPESGHHSNGSFGTVFIVLAVIIVISGIACCLGRLCNRRAHHQKPKKSRKSRPKEGDFVARNMKFRPKEGDIEFGNPHLQPQGDVEFGKSSFGPKEGYVEFGNRSFRPSSKEGDVEFGFDKRNPSSGKPNMNRDSSRGHKPYEHGDAKQYHGGDSGGAMANE</sequence>
<dbReference type="Proteomes" id="UP000237105">
    <property type="component" value="Unassembled WGS sequence"/>
</dbReference>
<feature type="region of interest" description="Disordered" evidence="1">
    <location>
        <begin position="71"/>
        <end position="194"/>
    </location>
</feature>
<evidence type="ECO:0000256" key="1">
    <source>
        <dbReference type="SAM" id="MobiDB-lite"/>
    </source>
</evidence>
<reference evidence="4" key="1">
    <citation type="submission" date="2016-06" db="EMBL/GenBank/DDBJ databases">
        <title>Parallel loss of symbiosis genes in relatives of nitrogen-fixing non-legume Parasponia.</title>
        <authorList>
            <person name="Van Velzen R."/>
            <person name="Holmer R."/>
            <person name="Bu F."/>
            <person name="Rutten L."/>
            <person name="Van Zeijl A."/>
            <person name="Liu W."/>
            <person name="Santuari L."/>
            <person name="Cao Q."/>
            <person name="Sharma T."/>
            <person name="Shen D."/>
            <person name="Roswanjaya Y."/>
            <person name="Wardhani T."/>
            <person name="Kalhor M.S."/>
            <person name="Jansen J."/>
            <person name="Van den Hoogen J."/>
            <person name="Gungor B."/>
            <person name="Hartog M."/>
            <person name="Hontelez J."/>
            <person name="Verver J."/>
            <person name="Yang W.-C."/>
            <person name="Schijlen E."/>
            <person name="Repin R."/>
            <person name="Schilthuizen M."/>
            <person name="Schranz E."/>
            <person name="Heidstra R."/>
            <person name="Miyata K."/>
            <person name="Fedorova E."/>
            <person name="Kohlen W."/>
            <person name="Bisseling T."/>
            <person name="Smit S."/>
            <person name="Geurts R."/>
        </authorList>
    </citation>
    <scope>NUCLEOTIDE SEQUENCE [LARGE SCALE GENOMIC DNA]</scope>
    <source>
        <strain evidence="4">cv. WU1-14</strain>
    </source>
</reference>
<feature type="compositionally biased region" description="Basic residues" evidence="1">
    <location>
        <begin position="71"/>
        <end position="84"/>
    </location>
</feature>
<feature type="compositionally biased region" description="Basic and acidic residues" evidence="1">
    <location>
        <begin position="141"/>
        <end position="155"/>
    </location>
</feature>
<keyword evidence="2" id="KW-1133">Transmembrane helix</keyword>
<accession>A0A2P5AHA0</accession>
<feature type="compositionally biased region" description="Polar residues" evidence="1">
    <location>
        <begin position="156"/>
        <end position="165"/>
    </location>
</feature>
<evidence type="ECO:0000256" key="2">
    <source>
        <dbReference type="SAM" id="Phobius"/>
    </source>
</evidence>
<keyword evidence="2" id="KW-0472">Membrane</keyword>
<name>A0A2P5AHA0_PARAD</name>
<evidence type="ECO:0000313" key="4">
    <source>
        <dbReference type="Proteomes" id="UP000237105"/>
    </source>
</evidence>
<feature type="region of interest" description="Disordered" evidence="1">
    <location>
        <begin position="1"/>
        <end position="39"/>
    </location>
</feature>
<feature type="compositionally biased region" description="Polar residues" evidence="1">
    <location>
        <begin position="28"/>
        <end position="39"/>
    </location>
</feature>
<proteinExistence type="predicted"/>
<keyword evidence="2 3" id="KW-0812">Transmembrane</keyword>
<dbReference type="EMBL" id="JXTB01000591">
    <property type="protein sequence ID" value="PON35922.1"/>
    <property type="molecule type" value="Genomic_DNA"/>
</dbReference>
<feature type="compositionally biased region" description="Low complexity" evidence="1">
    <location>
        <begin position="1"/>
        <end position="22"/>
    </location>
</feature>
<feature type="transmembrane region" description="Helical" evidence="2">
    <location>
        <begin position="44"/>
        <end position="68"/>
    </location>
</feature>
<feature type="compositionally biased region" description="Basic and acidic residues" evidence="1">
    <location>
        <begin position="166"/>
        <end position="183"/>
    </location>
</feature>
<protein>
    <submittedName>
        <fullName evidence="3">Transmembrane protein</fullName>
    </submittedName>
</protein>